<evidence type="ECO:0000259" key="2">
    <source>
        <dbReference type="Pfam" id="PF00561"/>
    </source>
</evidence>
<feature type="domain" description="AB hydrolase-1" evidence="2">
    <location>
        <begin position="24"/>
        <end position="274"/>
    </location>
</feature>
<dbReference type="Proteomes" id="UP001551675">
    <property type="component" value="Unassembled WGS sequence"/>
</dbReference>
<evidence type="ECO:0000313" key="3">
    <source>
        <dbReference type="EMBL" id="MEV0969035.1"/>
    </source>
</evidence>
<dbReference type="InterPro" id="IPR029058">
    <property type="entry name" value="AB_hydrolase_fold"/>
</dbReference>
<dbReference type="RefSeq" id="WP_358131898.1">
    <property type="nucleotide sequence ID" value="NZ_JBFALK010000004.1"/>
</dbReference>
<accession>A0ABV3GBN3</accession>
<protein>
    <submittedName>
        <fullName evidence="3">Alpha/beta hydrolase</fullName>
    </submittedName>
</protein>
<dbReference type="EMBL" id="JBFALK010000004">
    <property type="protein sequence ID" value="MEV0969035.1"/>
    <property type="molecule type" value="Genomic_DNA"/>
</dbReference>
<evidence type="ECO:0000256" key="1">
    <source>
        <dbReference type="SAM" id="MobiDB-lite"/>
    </source>
</evidence>
<dbReference type="PANTHER" id="PTHR43433:SF10">
    <property type="entry name" value="AB HYDROLASE-1 DOMAIN-CONTAINING PROTEIN"/>
    <property type="match status" value="1"/>
</dbReference>
<name>A0ABV3GBN3_MICGL</name>
<keyword evidence="4" id="KW-1185">Reference proteome</keyword>
<sequence length="304" mass="32199">MTATVRTPDGRNLAVDERGRPGGNPVFLLHGTPGSRLGPVPRASVLYRLGIRLISYDRPGYGGSDRKFGRSVADVAKDVSTIADALGIDRFAVAGRSGGAPHALACAALLPERTTRVAALVPLAPRAAEGLDWFEGMARSNIIEFTAAANGHQAVAELLSAAVAQVREDPTRLVPALTADLPEPDRHVVADYGIRRMLARNFAEALKHSDAGWVDDDLAFNAPWGFDPANITVPTMLWHGDEDVFSPAGHARWLGERIPGANVIIESGAAHFAALHVLPDILTWLTTSRLPEGGVRTAGVPGLG</sequence>
<dbReference type="InterPro" id="IPR050471">
    <property type="entry name" value="AB_hydrolase"/>
</dbReference>
<dbReference type="GO" id="GO:0016787">
    <property type="term" value="F:hydrolase activity"/>
    <property type="evidence" value="ECO:0007669"/>
    <property type="project" value="UniProtKB-KW"/>
</dbReference>
<feature type="region of interest" description="Disordered" evidence="1">
    <location>
        <begin position="1"/>
        <end position="24"/>
    </location>
</feature>
<dbReference type="PANTHER" id="PTHR43433">
    <property type="entry name" value="HYDROLASE, ALPHA/BETA FOLD FAMILY PROTEIN"/>
    <property type="match status" value="1"/>
</dbReference>
<comment type="caution">
    <text evidence="3">The sequence shown here is derived from an EMBL/GenBank/DDBJ whole genome shotgun (WGS) entry which is preliminary data.</text>
</comment>
<dbReference type="Pfam" id="PF00561">
    <property type="entry name" value="Abhydrolase_1"/>
    <property type="match status" value="1"/>
</dbReference>
<keyword evidence="3" id="KW-0378">Hydrolase</keyword>
<dbReference type="InterPro" id="IPR000073">
    <property type="entry name" value="AB_hydrolase_1"/>
</dbReference>
<organism evidence="3 4">
    <name type="scientific">Microtetraspora glauca</name>
    <dbReference type="NCBI Taxonomy" id="1996"/>
    <lineage>
        <taxon>Bacteria</taxon>
        <taxon>Bacillati</taxon>
        <taxon>Actinomycetota</taxon>
        <taxon>Actinomycetes</taxon>
        <taxon>Streptosporangiales</taxon>
        <taxon>Streptosporangiaceae</taxon>
        <taxon>Microtetraspora</taxon>
    </lineage>
</organism>
<evidence type="ECO:0000313" key="4">
    <source>
        <dbReference type="Proteomes" id="UP001551675"/>
    </source>
</evidence>
<dbReference type="SUPFAM" id="SSF53474">
    <property type="entry name" value="alpha/beta-Hydrolases"/>
    <property type="match status" value="1"/>
</dbReference>
<proteinExistence type="predicted"/>
<gene>
    <name evidence="3" type="ORF">AB0I59_10400</name>
</gene>
<reference evidence="3 4" key="1">
    <citation type="submission" date="2024-06" db="EMBL/GenBank/DDBJ databases">
        <title>The Natural Products Discovery Center: Release of the First 8490 Sequenced Strains for Exploring Actinobacteria Biosynthetic Diversity.</title>
        <authorList>
            <person name="Kalkreuter E."/>
            <person name="Kautsar S.A."/>
            <person name="Yang D."/>
            <person name="Bader C.D."/>
            <person name="Teijaro C.N."/>
            <person name="Fluegel L."/>
            <person name="Davis C.M."/>
            <person name="Simpson J.R."/>
            <person name="Lauterbach L."/>
            <person name="Steele A.D."/>
            <person name="Gui C."/>
            <person name="Meng S."/>
            <person name="Li G."/>
            <person name="Viehrig K."/>
            <person name="Ye F."/>
            <person name="Su P."/>
            <person name="Kiefer A.F."/>
            <person name="Nichols A."/>
            <person name="Cepeda A.J."/>
            <person name="Yan W."/>
            <person name="Fan B."/>
            <person name="Jiang Y."/>
            <person name="Adhikari A."/>
            <person name="Zheng C.-J."/>
            <person name="Schuster L."/>
            <person name="Cowan T.M."/>
            <person name="Smanski M.J."/>
            <person name="Chevrette M.G."/>
            <person name="De Carvalho L.P.S."/>
            <person name="Shen B."/>
        </authorList>
    </citation>
    <scope>NUCLEOTIDE SEQUENCE [LARGE SCALE GENOMIC DNA]</scope>
    <source>
        <strain evidence="3 4">NPDC050100</strain>
    </source>
</reference>
<dbReference type="Gene3D" id="3.40.50.1820">
    <property type="entry name" value="alpha/beta hydrolase"/>
    <property type="match status" value="1"/>
</dbReference>